<dbReference type="EC" id="6.2.1.1" evidence="2"/>
<dbReference type="PROSITE" id="PS00455">
    <property type="entry name" value="AMP_BINDING"/>
    <property type="match status" value="1"/>
</dbReference>
<name>A0A8T0F0V5_ARGBR</name>
<dbReference type="InterPro" id="IPR020845">
    <property type="entry name" value="AMP-binding_CS"/>
</dbReference>
<dbReference type="Pfam" id="PF13193">
    <property type="entry name" value="AMP-binding_C"/>
    <property type="match status" value="1"/>
</dbReference>
<accession>A0A8T0F0V5</accession>
<dbReference type="Proteomes" id="UP000807504">
    <property type="component" value="Unassembled WGS sequence"/>
</dbReference>
<sequence>MAFLGKALKADLQNLAENLEVVVGASSTDFGIKTTIQAMPNFEKEVDYIKELLGIIRTARLEEERRLEEEKRLAEECRWTASRKRREWACGGKCLSAKKTTARIRKWIKTREHIRHNCPLLRNMKNSASVNHLFETDEDEIRAPYTSSGEVNGFFMPILRDTGSSIDVICLKVVKPEMFTAKEGMGVEELEISHIEPTLNVLDVAEIVPEPIGSTLTEDHCQELQTIIWKYRECFSNVPGRTELVTHDIELMSDEPKKSAFLPLKRSREANIECPSTFTTRRRFVGIKRLAHAALVYSSKMAQHLFPPSEEVSRNAWISSMEQYKEMYRRSLDDPDRFWGDISNELFWKMKSSSKNLCSYNFNSSQGGIFVKWFAGARTNIAYNALDRNVEKGYGNRTAFLWEGNELNDTRRITYKELLEEVCKFANVLKQKGVKKGERVAIYMPMILELVVAMLACVRLGLVHSIVFGGYSAESLAERILDAKSALLITADGGYRGQKLVNLKSIAEKAIEICNENGHKLKAVIVVRHVGNSELGKQTNMQDKWKEGVSFWHEEMQGVSNTCDPEWMEAEDPLFILYTSGSTGKPKGILHTTAGYMVYAYTTFKYVFDYHDRDIYFCTADIGWITGHTYVTYGPLLNAATSVMFEGVPFYPDASRFWNIIDKYRVSIFYTAPTAIRALMRFSDDFVTKTKRESLRLLGSVGEPINPEAWLWYHRVVGNGRCPIVDTFWQTETGGIVITPLPGCTTLKPGSASFPFFGVSAKLLSEEGKEIHGEGEGYLVFDRPWPGMMRSVYGSQERYETTYFKKFPGYYCTGDGARRDSDGYLWVTGRVDDMLNVSGHLLSTAAVESALITHPDVAETAVVSTPHPVKGECLYCFVTLKEGKEYNENLGKQLKEKVRYWIGPFATPEYLHITSALPKTRSGKIMRRVLRKIAVNDHDLGDLTSLADDTLITKLFQSRPVTE</sequence>
<reference evidence="9" key="1">
    <citation type="journal article" date="2020" name="bioRxiv">
        <title>Chromosome-level reference genome of the European wasp spider Argiope bruennichi: a resource for studies on range expansion and evolutionary adaptation.</title>
        <authorList>
            <person name="Sheffer M.M."/>
            <person name="Hoppe A."/>
            <person name="Krehenwinkel H."/>
            <person name="Uhl G."/>
            <person name="Kuss A.W."/>
            <person name="Jensen L."/>
            <person name="Jensen C."/>
            <person name="Gillespie R.G."/>
            <person name="Hoff K.J."/>
            <person name="Prost S."/>
        </authorList>
    </citation>
    <scope>NUCLEOTIDE SEQUENCE</scope>
</reference>
<feature type="domain" description="Acetyl-coenzyme A synthetase N-terminal" evidence="8">
    <location>
        <begin position="324"/>
        <end position="385"/>
    </location>
</feature>
<dbReference type="AlphaFoldDB" id="A0A8T0F0V5"/>
<evidence type="ECO:0000256" key="2">
    <source>
        <dbReference type="ARBA" id="ARBA00013275"/>
    </source>
</evidence>
<keyword evidence="3" id="KW-0436">Ligase</keyword>
<dbReference type="PANTHER" id="PTHR24095:SF244">
    <property type="entry name" value="ACETYL-COENZYME A SYNTHETASE"/>
    <property type="match status" value="1"/>
</dbReference>
<dbReference type="GO" id="GO:0005524">
    <property type="term" value="F:ATP binding"/>
    <property type="evidence" value="ECO:0007669"/>
    <property type="project" value="UniProtKB-KW"/>
</dbReference>
<evidence type="ECO:0000256" key="3">
    <source>
        <dbReference type="ARBA" id="ARBA00022598"/>
    </source>
</evidence>
<dbReference type="CDD" id="cd05966">
    <property type="entry name" value="ACS"/>
    <property type="match status" value="1"/>
</dbReference>
<dbReference type="GO" id="GO:0016208">
    <property type="term" value="F:AMP binding"/>
    <property type="evidence" value="ECO:0007669"/>
    <property type="project" value="InterPro"/>
</dbReference>
<reference evidence="9" key="2">
    <citation type="submission" date="2020-06" db="EMBL/GenBank/DDBJ databases">
        <authorList>
            <person name="Sheffer M."/>
        </authorList>
    </citation>
    <scope>NUCLEOTIDE SEQUENCE</scope>
</reference>
<dbReference type="InterPro" id="IPR032387">
    <property type="entry name" value="ACAS_N"/>
</dbReference>
<dbReference type="GO" id="GO:0019427">
    <property type="term" value="P:acetyl-CoA biosynthetic process from acetate"/>
    <property type="evidence" value="ECO:0007669"/>
    <property type="project" value="InterPro"/>
</dbReference>
<evidence type="ECO:0000259" key="7">
    <source>
        <dbReference type="Pfam" id="PF13193"/>
    </source>
</evidence>
<dbReference type="InterPro" id="IPR000873">
    <property type="entry name" value="AMP-dep_synth/lig_dom"/>
</dbReference>
<dbReference type="PANTHER" id="PTHR24095">
    <property type="entry name" value="ACETYL-COENZYME A SYNTHETASE"/>
    <property type="match status" value="1"/>
</dbReference>
<dbReference type="Pfam" id="PF00501">
    <property type="entry name" value="AMP-binding"/>
    <property type="match status" value="1"/>
</dbReference>
<dbReference type="SUPFAM" id="SSF56801">
    <property type="entry name" value="Acetyl-CoA synthetase-like"/>
    <property type="match status" value="1"/>
</dbReference>
<dbReference type="Pfam" id="PF16177">
    <property type="entry name" value="ACAS_N"/>
    <property type="match status" value="1"/>
</dbReference>
<dbReference type="EMBL" id="JABXBU010000030">
    <property type="protein sequence ID" value="KAF8784451.1"/>
    <property type="molecule type" value="Genomic_DNA"/>
</dbReference>
<dbReference type="InterPro" id="IPR042099">
    <property type="entry name" value="ANL_N_sf"/>
</dbReference>
<gene>
    <name evidence="9" type="ORF">HNY73_010127</name>
</gene>
<dbReference type="InterPro" id="IPR045851">
    <property type="entry name" value="AMP-bd_C_sf"/>
</dbReference>
<keyword evidence="4" id="KW-0547">Nucleotide-binding</keyword>
<keyword evidence="5" id="KW-0067">ATP-binding</keyword>
<proteinExistence type="inferred from homology"/>
<dbReference type="InterPro" id="IPR025110">
    <property type="entry name" value="AMP-bd_C"/>
</dbReference>
<protein>
    <recommendedName>
        <fullName evidence="2">acetate--CoA ligase</fullName>
        <ecNumber evidence="2">6.2.1.1</ecNumber>
    </recommendedName>
</protein>
<dbReference type="GO" id="GO:0003987">
    <property type="term" value="F:acetate-CoA ligase activity"/>
    <property type="evidence" value="ECO:0007669"/>
    <property type="project" value="UniProtKB-EC"/>
</dbReference>
<evidence type="ECO:0000256" key="1">
    <source>
        <dbReference type="ARBA" id="ARBA00006432"/>
    </source>
</evidence>
<dbReference type="Gene3D" id="3.40.50.12780">
    <property type="entry name" value="N-terminal domain of ligase-like"/>
    <property type="match status" value="1"/>
</dbReference>
<dbReference type="InterPro" id="IPR011904">
    <property type="entry name" value="Ac_CoA_lig"/>
</dbReference>
<dbReference type="FunFam" id="3.40.50.12780:FF:000001">
    <property type="entry name" value="Acetyl-coenzyme A synthetase"/>
    <property type="match status" value="1"/>
</dbReference>
<feature type="domain" description="AMP-binding enzyme C-terminal" evidence="7">
    <location>
        <begin position="847"/>
        <end position="924"/>
    </location>
</feature>
<evidence type="ECO:0000313" key="9">
    <source>
        <dbReference type="EMBL" id="KAF8784451.1"/>
    </source>
</evidence>
<keyword evidence="10" id="KW-1185">Reference proteome</keyword>
<evidence type="ECO:0000259" key="8">
    <source>
        <dbReference type="Pfam" id="PF16177"/>
    </source>
</evidence>
<evidence type="ECO:0000313" key="10">
    <source>
        <dbReference type="Proteomes" id="UP000807504"/>
    </source>
</evidence>
<evidence type="ECO:0000256" key="4">
    <source>
        <dbReference type="ARBA" id="ARBA00022741"/>
    </source>
</evidence>
<dbReference type="Gene3D" id="3.30.300.30">
    <property type="match status" value="1"/>
</dbReference>
<comment type="caution">
    <text evidence="9">The sequence shown here is derived from an EMBL/GenBank/DDBJ whole genome shotgun (WGS) entry which is preliminary data.</text>
</comment>
<dbReference type="NCBIfam" id="NF001208">
    <property type="entry name" value="PRK00174.1"/>
    <property type="match status" value="1"/>
</dbReference>
<feature type="domain" description="AMP-dependent synthetase/ligase" evidence="6">
    <location>
        <begin position="392"/>
        <end position="790"/>
    </location>
</feature>
<evidence type="ECO:0000256" key="5">
    <source>
        <dbReference type="ARBA" id="ARBA00022840"/>
    </source>
</evidence>
<evidence type="ECO:0000259" key="6">
    <source>
        <dbReference type="Pfam" id="PF00501"/>
    </source>
</evidence>
<organism evidence="9 10">
    <name type="scientific">Argiope bruennichi</name>
    <name type="common">Wasp spider</name>
    <name type="synonym">Aranea bruennichi</name>
    <dbReference type="NCBI Taxonomy" id="94029"/>
    <lineage>
        <taxon>Eukaryota</taxon>
        <taxon>Metazoa</taxon>
        <taxon>Ecdysozoa</taxon>
        <taxon>Arthropoda</taxon>
        <taxon>Chelicerata</taxon>
        <taxon>Arachnida</taxon>
        <taxon>Araneae</taxon>
        <taxon>Araneomorphae</taxon>
        <taxon>Entelegynae</taxon>
        <taxon>Araneoidea</taxon>
        <taxon>Araneidae</taxon>
        <taxon>Argiope</taxon>
    </lineage>
</organism>
<dbReference type="NCBIfam" id="TIGR02188">
    <property type="entry name" value="Ac_CoA_lig_AcsA"/>
    <property type="match status" value="1"/>
</dbReference>
<comment type="similarity">
    <text evidence="1">Belongs to the ATP-dependent AMP-binding enzyme family.</text>
</comment>